<dbReference type="PANTHER" id="PTHR10063">
    <property type="entry name" value="TUBERIN"/>
    <property type="match status" value="1"/>
</dbReference>
<dbReference type="PANTHER" id="PTHR10063:SF11">
    <property type="entry name" value="RHO GTPASE-ACTIVATING PROTEIN CG5521-RELATED"/>
    <property type="match status" value="1"/>
</dbReference>
<sequence>QLDKNKRRFRVRGLSHETKSDSNGANSEQKFVNENNEPKPVKRIRSSSGDSPTNANKCISHQISHSNVVRSRSDSYLFEENAYKIQNRNQGHSVSTKFKSDNRSDLVNRCRSLEYFDNRNESPIWSESSVSRSPSPTHSNAIENNSLKDSPMNLESGLQCNNSITDCVLIGGTNKGWTSESAFILWRRMLGVLGDINQLTNPQIHAQAMECLVKVVEDLIKVKENLGVSLENQVPNALLEPPLQYFTSWLFKATQLPNEFKAGKLLAYKLLCIIAIRRNENQPSKEFLSLFYLTLRQGLISYDMEITSTLIKYCGPKFFSIGLPGSSCLLFDFINAANSIVSSQENKLPRGEALHLLGSLIGFNNVFSNVLVLKSQTTQPCLMSYKDSKYCGPKFFSIGLPGSSCLLFDFINAANSIVSSQENKLPRGEALHLLGSLIGFNNVFSNVLVLKSQTTQPCLMSYKDSKDHVLDILLNSSKREQTGLGRSIALSSLGLFLYQELYNRTNHPRLREITNVLIAGTRVSLKVPKLITNSDNSNPSKFNNRVLCRVACDMLRLQTDHSTYLLDSHPEISKKIIEGLCSTLMSHFSLVQNQNMFKEYKNILLTIMFCLADWCLSVPKIFLERTTTSENTSESMMSLVLRCFSTIANSDVKNKKFSTPTTPTEQEIDYTIHADNSPESGISPNPSPRKRVINAGDDNRTQVNVELKEDIDANTIRLAANLIIGHFINFYGHFPQQGLGAARLSCLINENDDNLRLSNTETFDLEVLNAPNVLFFLINNSSIISFTELPEETNGKENDLSLTLSKTPVRAIVRNLLGKFSLDCKQFQSNVKTEHNFFNKWFTSDLETEKRNKSYRDSYEFDERSQSVGSKVDNLEGLIQHITNTSPECITIGDNNANSLNLLQEASDMMALLMNQHIQESCYVEEGSSRKLSLKSESDSQSSSISSQMARVESAFKHCRQLVDQMGFLFWEKRNRIDLLSKNQNFVREIRNLDHQNCRETHKIAVIYVAKGQEDKESILSNSTGSKAFEEFVSGLGWEVNLETHLGFRGGLQQNKSTGKSAPYYANSLMEVIFHVSTRISNPDDEQMMTKKMRHLGNDEIHIVWSEHYRDYRRGIIATEFCDALIVIYPLVSYQNLYYIQISRKSEVPFFGPLFNGAVVPKDILAPLVRATALNASRAKRMHIPYYLNFFEERFRSIESIVKNCKEETTFEDFSSKIYSPKELDVSRPLSGMSTAVDSMSIASNANNSMNYTDGQQSPQRRNRPLSLNNSEQRNSFNKS</sequence>
<dbReference type="InterPro" id="IPR000331">
    <property type="entry name" value="Rap/Ran_GAP_dom"/>
</dbReference>
<dbReference type="EMBL" id="OC923397">
    <property type="protein sequence ID" value="CAD7654829.1"/>
    <property type="molecule type" value="Genomic_DNA"/>
</dbReference>
<dbReference type="FunFam" id="3.40.50.11210:FF:000001">
    <property type="entry name" value="Ral GTPase-activating protein subunit alpha-1 isoform 1"/>
    <property type="match status" value="1"/>
</dbReference>
<evidence type="ECO:0000256" key="1">
    <source>
        <dbReference type="ARBA" id="ARBA00022468"/>
    </source>
</evidence>
<feature type="compositionally biased region" description="Basic residues" evidence="2">
    <location>
        <begin position="1"/>
        <end position="13"/>
    </location>
</feature>
<accession>A0A7R9M7C7</accession>
<proteinExistence type="predicted"/>
<dbReference type="InterPro" id="IPR035974">
    <property type="entry name" value="Rap/Ran-GAP_sf"/>
</dbReference>
<dbReference type="InterPro" id="IPR027107">
    <property type="entry name" value="Tuberin/Ral-act_asu"/>
</dbReference>
<feature type="domain" description="Rap-GAP" evidence="3">
    <location>
        <begin position="990"/>
        <end position="1201"/>
    </location>
</feature>
<feature type="region of interest" description="Disordered" evidence="2">
    <location>
        <begin position="673"/>
        <end position="696"/>
    </location>
</feature>
<evidence type="ECO:0000259" key="3">
    <source>
        <dbReference type="PROSITE" id="PS50085"/>
    </source>
</evidence>
<feature type="region of interest" description="Disordered" evidence="2">
    <location>
        <begin position="1"/>
        <end position="66"/>
    </location>
</feature>
<dbReference type="Proteomes" id="UP000728032">
    <property type="component" value="Unassembled WGS sequence"/>
</dbReference>
<name>A0A7R9M7C7_9ACAR</name>
<feature type="compositionally biased region" description="Low complexity" evidence="2">
    <location>
        <begin position="124"/>
        <end position="139"/>
    </location>
</feature>
<dbReference type="GO" id="GO:0005737">
    <property type="term" value="C:cytoplasm"/>
    <property type="evidence" value="ECO:0007669"/>
    <property type="project" value="TreeGrafter"/>
</dbReference>
<reference evidence="4" key="1">
    <citation type="submission" date="2020-11" db="EMBL/GenBank/DDBJ databases">
        <authorList>
            <person name="Tran Van P."/>
        </authorList>
    </citation>
    <scope>NUCLEOTIDE SEQUENCE</scope>
</reference>
<feature type="compositionally biased region" description="Polar residues" evidence="2">
    <location>
        <begin position="46"/>
        <end position="66"/>
    </location>
</feature>
<dbReference type="OrthoDB" id="19311at2759"/>
<feature type="compositionally biased region" description="Polar residues" evidence="2">
    <location>
        <begin position="21"/>
        <end position="35"/>
    </location>
</feature>
<feature type="non-terminal residue" evidence="4">
    <location>
        <position position="1280"/>
    </location>
</feature>
<feature type="region of interest" description="Disordered" evidence="2">
    <location>
        <begin position="1245"/>
        <end position="1280"/>
    </location>
</feature>
<gene>
    <name evidence="4" type="ORF">ONB1V03_LOCUS11474</name>
</gene>
<feature type="non-terminal residue" evidence="4">
    <location>
        <position position="1"/>
    </location>
</feature>
<keyword evidence="1" id="KW-0343">GTPase activation</keyword>
<keyword evidence="5" id="KW-1185">Reference proteome</keyword>
<feature type="compositionally biased region" description="Polar residues" evidence="2">
    <location>
        <begin position="1252"/>
        <end position="1280"/>
    </location>
</feature>
<dbReference type="Gene3D" id="3.40.50.11210">
    <property type="entry name" value="Rap/Ran-GAP"/>
    <property type="match status" value="1"/>
</dbReference>
<dbReference type="GO" id="GO:0005096">
    <property type="term" value="F:GTPase activator activity"/>
    <property type="evidence" value="ECO:0007669"/>
    <property type="project" value="UniProtKB-KW"/>
</dbReference>
<protein>
    <recommendedName>
        <fullName evidence="3">Rap-GAP domain-containing protein</fullName>
    </recommendedName>
</protein>
<evidence type="ECO:0000256" key="2">
    <source>
        <dbReference type="SAM" id="MobiDB-lite"/>
    </source>
</evidence>
<dbReference type="GO" id="GO:0005634">
    <property type="term" value="C:nucleus"/>
    <property type="evidence" value="ECO:0007669"/>
    <property type="project" value="InterPro"/>
</dbReference>
<evidence type="ECO:0000313" key="5">
    <source>
        <dbReference type="Proteomes" id="UP000728032"/>
    </source>
</evidence>
<feature type="region of interest" description="Disordered" evidence="2">
    <location>
        <begin position="124"/>
        <end position="150"/>
    </location>
</feature>
<dbReference type="SUPFAM" id="SSF111347">
    <property type="entry name" value="Rap/Ran-GAP"/>
    <property type="match status" value="1"/>
</dbReference>
<evidence type="ECO:0000313" key="4">
    <source>
        <dbReference type="EMBL" id="CAD7654829.1"/>
    </source>
</evidence>
<dbReference type="AlphaFoldDB" id="A0A7R9M7C7"/>
<dbReference type="GO" id="GO:0051056">
    <property type="term" value="P:regulation of small GTPase mediated signal transduction"/>
    <property type="evidence" value="ECO:0007669"/>
    <property type="project" value="InterPro"/>
</dbReference>
<dbReference type="PROSITE" id="PS50085">
    <property type="entry name" value="RAPGAP"/>
    <property type="match status" value="1"/>
</dbReference>
<dbReference type="Pfam" id="PF02145">
    <property type="entry name" value="Rap_GAP"/>
    <property type="match status" value="1"/>
</dbReference>
<organism evidence="4">
    <name type="scientific">Oppiella nova</name>
    <dbReference type="NCBI Taxonomy" id="334625"/>
    <lineage>
        <taxon>Eukaryota</taxon>
        <taxon>Metazoa</taxon>
        <taxon>Ecdysozoa</taxon>
        <taxon>Arthropoda</taxon>
        <taxon>Chelicerata</taxon>
        <taxon>Arachnida</taxon>
        <taxon>Acari</taxon>
        <taxon>Acariformes</taxon>
        <taxon>Sarcoptiformes</taxon>
        <taxon>Oribatida</taxon>
        <taxon>Brachypylina</taxon>
        <taxon>Oppioidea</taxon>
        <taxon>Oppiidae</taxon>
        <taxon>Oppiella</taxon>
    </lineage>
</organism>
<dbReference type="EMBL" id="CAJPVJ010008572">
    <property type="protein sequence ID" value="CAG2172016.1"/>
    <property type="molecule type" value="Genomic_DNA"/>
</dbReference>